<comment type="caution">
    <text evidence="3">The sequence shown here is derived from an EMBL/GenBank/DDBJ whole genome shotgun (WGS) entry which is preliminary data.</text>
</comment>
<proteinExistence type="predicted"/>
<evidence type="ECO:0000259" key="2">
    <source>
        <dbReference type="Pfam" id="PF01557"/>
    </source>
</evidence>
<evidence type="ECO:0000256" key="1">
    <source>
        <dbReference type="ARBA" id="ARBA00022723"/>
    </source>
</evidence>
<dbReference type="GO" id="GO:0046872">
    <property type="term" value="F:metal ion binding"/>
    <property type="evidence" value="ECO:0007669"/>
    <property type="project" value="UniProtKB-KW"/>
</dbReference>
<dbReference type="InterPro" id="IPR036663">
    <property type="entry name" value="Fumarylacetoacetase_C_sf"/>
</dbReference>
<dbReference type="GO" id="GO:0018773">
    <property type="term" value="F:acetylpyruvate hydrolase activity"/>
    <property type="evidence" value="ECO:0007669"/>
    <property type="project" value="TreeGrafter"/>
</dbReference>
<dbReference type="SUPFAM" id="SSF56529">
    <property type="entry name" value="FAH"/>
    <property type="match status" value="1"/>
</dbReference>
<keyword evidence="1" id="KW-0479">Metal-binding</keyword>
<dbReference type="Pfam" id="PF01557">
    <property type="entry name" value="FAA_hydrolase"/>
    <property type="match status" value="1"/>
</dbReference>
<reference evidence="3" key="1">
    <citation type="journal article" date="2020" name="mSystems">
        <title>Genome- and Community-Level Interaction Insights into Carbon Utilization and Element Cycling Functions of Hydrothermarchaeota in Hydrothermal Sediment.</title>
        <authorList>
            <person name="Zhou Z."/>
            <person name="Liu Y."/>
            <person name="Xu W."/>
            <person name="Pan J."/>
            <person name="Luo Z.H."/>
            <person name="Li M."/>
        </authorList>
    </citation>
    <scope>NUCLEOTIDE SEQUENCE [LARGE SCALE GENOMIC DNA]</scope>
    <source>
        <strain evidence="3">SpSt-500</strain>
    </source>
</reference>
<organism evidence="3">
    <name type="scientific">Ignavibacterium album</name>
    <dbReference type="NCBI Taxonomy" id="591197"/>
    <lineage>
        <taxon>Bacteria</taxon>
        <taxon>Pseudomonadati</taxon>
        <taxon>Ignavibacteriota</taxon>
        <taxon>Ignavibacteria</taxon>
        <taxon>Ignavibacteriales</taxon>
        <taxon>Ignavibacteriaceae</taxon>
        <taxon>Ignavibacterium</taxon>
    </lineage>
</organism>
<keyword evidence="3" id="KW-0378">Hydrolase</keyword>
<dbReference type="AlphaFoldDB" id="A0A832CXX9"/>
<gene>
    <name evidence="3" type="ORF">ENS56_09105</name>
</gene>
<dbReference type="InterPro" id="IPR011234">
    <property type="entry name" value="Fumarylacetoacetase-like_C"/>
</dbReference>
<protein>
    <submittedName>
        <fullName evidence="3">FAA hydrolase family protein</fullName>
    </submittedName>
</protein>
<dbReference type="EMBL" id="DSVI01000010">
    <property type="protein sequence ID" value="HGT48181.1"/>
    <property type="molecule type" value="Genomic_DNA"/>
</dbReference>
<dbReference type="PANTHER" id="PTHR11820">
    <property type="entry name" value="ACYLPYRUVASE"/>
    <property type="match status" value="1"/>
</dbReference>
<dbReference type="PANTHER" id="PTHR11820:SF7">
    <property type="entry name" value="ACYLPYRUVASE FAHD1, MITOCHONDRIAL"/>
    <property type="match status" value="1"/>
</dbReference>
<name>A0A832CXX9_9BACT</name>
<feature type="domain" description="Fumarylacetoacetase-like C-terminal" evidence="2">
    <location>
        <begin position="17"/>
        <end position="217"/>
    </location>
</feature>
<evidence type="ECO:0000313" key="3">
    <source>
        <dbReference type="EMBL" id="HGT48181.1"/>
    </source>
</evidence>
<accession>A0A832CXX9</accession>
<sequence>MKTVKIKNSNKEIPIGKIVCVGRNYVEHIKELGNEIPEKPVVFLKPASAVIYSGDTIKYPDFSQDMHHEVELVLLIGKTIKNTDLKTAEDSILAYGVGLDMTLRDVQNELKKKGYPWTIAKCFDTSAVLSEFVLKSDYQLTLDEEIYLKVNEEVRQKDSLAKMIFKPAELVQYVSSLMTIEEGDLIFTGTPKGVGKVNKGDKLEAGIDKILSLICNVE</sequence>
<dbReference type="Gene3D" id="3.90.850.10">
    <property type="entry name" value="Fumarylacetoacetase-like, C-terminal domain"/>
    <property type="match status" value="1"/>
</dbReference>